<dbReference type="AlphaFoldDB" id="L1QEU0"/>
<reference evidence="1 2" key="1">
    <citation type="submission" date="2012-05" db="EMBL/GenBank/DDBJ databases">
        <authorList>
            <person name="Weinstock G."/>
            <person name="Sodergren E."/>
            <person name="Lobos E.A."/>
            <person name="Fulton L."/>
            <person name="Fulton R."/>
            <person name="Courtney L."/>
            <person name="Fronick C."/>
            <person name="O'Laughlin M."/>
            <person name="Godfrey J."/>
            <person name="Wilson R.M."/>
            <person name="Miner T."/>
            <person name="Farmer C."/>
            <person name="Delehaunty K."/>
            <person name="Cordes M."/>
            <person name="Minx P."/>
            <person name="Tomlinson C."/>
            <person name="Chen J."/>
            <person name="Wollam A."/>
            <person name="Pepin K.H."/>
            <person name="Bhonagiri V."/>
            <person name="Zhang X."/>
            <person name="Suruliraj S."/>
            <person name="Warren W."/>
            <person name="Mitreva M."/>
            <person name="Mardis E.R."/>
            <person name="Wilson R.K."/>
        </authorList>
    </citation>
    <scope>NUCLEOTIDE SEQUENCE [LARGE SCALE GENOMIC DNA]</scope>
    <source>
        <strain evidence="1 2">DSM 1785</strain>
    </source>
</reference>
<name>L1QEU0_9CLOT</name>
<sequence length="137" mass="15958">MSIIPSFQYLLVMPNGDVKGFDDVEIAKGYINIYYDKKVHNSKYIFELNDLTDSSDQFFNTICQNLGAGEGECKVYNTLDIIEKIQEELVFDEEKEEVISKLMSSQINFNIYDYRVDNIFNDVEALDILEPYGEFFK</sequence>
<proteinExistence type="predicted"/>
<dbReference type="OrthoDB" id="1920995at2"/>
<dbReference type="EMBL" id="AMEZ01000059">
    <property type="protein sequence ID" value="EKY26195.1"/>
    <property type="molecule type" value="Genomic_DNA"/>
</dbReference>
<protein>
    <submittedName>
        <fullName evidence="1">Uncharacterized protein</fullName>
    </submittedName>
</protein>
<dbReference type="PATRIC" id="fig|545697.3.peg.2196"/>
<keyword evidence="2" id="KW-1185">Reference proteome</keyword>
<evidence type="ECO:0000313" key="1">
    <source>
        <dbReference type="EMBL" id="EKY26195.1"/>
    </source>
</evidence>
<organism evidence="1 2">
    <name type="scientific">Clostridium celatum DSM 1785</name>
    <dbReference type="NCBI Taxonomy" id="545697"/>
    <lineage>
        <taxon>Bacteria</taxon>
        <taxon>Bacillati</taxon>
        <taxon>Bacillota</taxon>
        <taxon>Clostridia</taxon>
        <taxon>Eubacteriales</taxon>
        <taxon>Clostridiaceae</taxon>
        <taxon>Clostridium</taxon>
    </lineage>
</organism>
<dbReference type="STRING" id="545697.HMPREF0216_02234"/>
<dbReference type="HOGENOM" id="CLU_1923945_0_0_9"/>
<evidence type="ECO:0000313" key="2">
    <source>
        <dbReference type="Proteomes" id="UP000010420"/>
    </source>
</evidence>
<dbReference type="Proteomes" id="UP000010420">
    <property type="component" value="Unassembled WGS sequence"/>
</dbReference>
<dbReference type="eggNOG" id="ENOG5030GC3">
    <property type="taxonomic scope" value="Bacteria"/>
</dbReference>
<gene>
    <name evidence="1" type="ORF">HMPREF0216_02234</name>
</gene>
<comment type="caution">
    <text evidence="1">The sequence shown here is derived from an EMBL/GenBank/DDBJ whole genome shotgun (WGS) entry which is preliminary data.</text>
</comment>
<dbReference type="RefSeq" id="WP_005213998.1">
    <property type="nucleotide sequence ID" value="NZ_KB291650.1"/>
</dbReference>
<accession>L1QEU0</accession>